<dbReference type="SUPFAM" id="SSF53383">
    <property type="entry name" value="PLP-dependent transferases"/>
    <property type="match status" value="1"/>
</dbReference>
<feature type="binding site" evidence="4">
    <location>
        <position position="118"/>
    </location>
    <ligand>
        <name>pyridoxal 5'-phosphate</name>
        <dbReference type="ChEBI" id="CHEBI:597326"/>
    </ligand>
</feature>
<dbReference type="GO" id="GO:0097053">
    <property type="term" value="P:L-kynurenine catabolic process"/>
    <property type="evidence" value="ECO:0007669"/>
    <property type="project" value="UniProtKB-UniRule"/>
</dbReference>
<dbReference type="PANTHER" id="PTHR14084:SF0">
    <property type="entry name" value="KYNURENINASE"/>
    <property type="match status" value="1"/>
</dbReference>
<dbReference type="InterPro" id="IPR015421">
    <property type="entry name" value="PyrdxlP-dep_Trfase_major"/>
</dbReference>
<evidence type="ECO:0000256" key="1">
    <source>
        <dbReference type="ARBA" id="ARBA00022642"/>
    </source>
</evidence>
<dbReference type="InterPro" id="IPR010111">
    <property type="entry name" value="Kynureninase"/>
</dbReference>
<sequence>MAEIVEKTASELGLSYATEEFSNVMDTHDPLRIYRSEFAFPSAATEQPYIYLCGNSLGLMPFSAKSKVNQSLDKWATSGVNGHFEGPDKWVDAEGIACRLMTEIVGANESEIAIMNGLSVNLHLMLTSFFRPTKDRFKILVEDGLFCSDSHVILSQLRLHGLCPEEALLKAKPESGRDFLATEDIIQQIEAAGDSLCLVFFSGVQYYTGQFFDMAAITAAGHKVGARVGFDLAHAVGNVELHLHDWNVDFACWCSYKYLNAGPGGIAGAFVHEMHDSSSFQRLDGWQGQALEDVFLMRPVHNPAKGAAAYRISNPCILSISSLIGALEIFQKATMSRITAKQILLTGYLELLLKQTLLPEDMLQITPANPRDRGSQLSIKFTKPIRDVQGYLQKNGVICDVRKPGVLRITPAPLYNSFNDVYKFVMLLRDAVDSV</sequence>
<comment type="subcellular location">
    <subcellularLocation>
        <location evidence="4 5">Cytoplasm</location>
    </subcellularLocation>
</comment>
<keyword evidence="2 4" id="KW-0378">Hydrolase</keyword>
<comment type="pathway">
    <text evidence="4 5">Amino-acid degradation; L-kynurenine degradation; L-alanine and anthranilate from L-kynurenine: step 1/1.</text>
</comment>
<proteinExistence type="inferred from homology"/>
<dbReference type="EC" id="3.7.1.3" evidence="4 5"/>
<dbReference type="InterPro" id="IPR015422">
    <property type="entry name" value="PyrdxlP-dep_Trfase_small"/>
</dbReference>
<dbReference type="GO" id="GO:0030170">
    <property type="term" value="F:pyridoxal phosphate binding"/>
    <property type="evidence" value="ECO:0007669"/>
    <property type="project" value="UniProtKB-UniRule"/>
</dbReference>
<feature type="binding site" evidence="4">
    <location>
        <position position="256"/>
    </location>
    <ligand>
        <name>pyridoxal 5'-phosphate</name>
        <dbReference type="ChEBI" id="CHEBI:597326"/>
    </ligand>
</feature>
<feature type="binding site" evidence="4">
    <location>
        <position position="286"/>
    </location>
    <ligand>
        <name>pyridoxal 5'-phosphate</name>
        <dbReference type="ChEBI" id="CHEBI:597326"/>
    </ligand>
</feature>
<dbReference type="GO" id="GO:0019805">
    <property type="term" value="P:quinolinate biosynthetic process"/>
    <property type="evidence" value="ECO:0007669"/>
    <property type="project" value="UniProtKB-UniRule"/>
</dbReference>
<comment type="function">
    <text evidence="4 5">Catalyzes the cleavage of L-kynurenine (L-Kyn) and L-3-hydroxykynurenine (L-3OHKyn) into anthranilic acid (AA) and 3-hydroxyanthranilic acid (3-OHAA), respectively.</text>
</comment>
<keyword evidence="3 4" id="KW-0663">Pyridoxal phosphate</keyword>
<evidence type="ECO:0000256" key="4">
    <source>
        <dbReference type="HAMAP-Rule" id="MF_03017"/>
    </source>
</evidence>
<evidence type="ECO:0000256" key="3">
    <source>
        <dbReference type="ARBA" id="ARBA00022898"/>
    </source>
</evidence>
<dbReference type="UniPathway" id="UPA00334">
    <property type="reaction ID" value="UER00455"/>
</dbReference>
<dbReference type="HAMAP" id="MF_01970">
    <property type="entry name" value="Kynureninase"/>
    <property type="match status" value="1"/>
</dbReference>
<evidence type="ECO:0000256" key="2">
    <source>
        <dbReference type="ARBA" id="ARBA00022801"/>
    </source>
</evidence>
<comment type="catalytic activity">
    <reaction evidence="5">
        <text>3-hydroxy-L-kynurenine + H2O = 3-hydroxyanthranilate + L-alanine + H(+)</text>
        <dbReference type="Rhea" id="RHEA:25143"/>
        <dbReference type="ChEBI" id="CHEBI:15377"/>
        <dbReference type="ChEBI" id="CHEBI:15378"/>
        <dbReference type="ChEBI" id="CHEBI:36559"/>
        <dbReference type="ChEBI" id="CHEBI:57972"/>
        <dbReference type="ChEBI" id="CHEBI:58125"/>
        <dbReference type="EC" id="3.7.1.3"/>
    </reaction>
</comment>
<comment type="catalytic activity">
    <reaction evidence="4 5">
        <text>L-kynurenine + H2O = anthranilate + L-alanine + H(+)</text>
        <dbReference type="Rhea" id="RHEA:16813"/>
        <dbReference type="ChEBI" id="CHEBI:15377"/>
        <dbReference type="ChEBI" id="CHEBI:15378"/>
        <dbReference type="ChEBI" id="CHEBI:16567"/>
        <dbReference type="ChEBI" id="CHEBI:57959"/>
        <dbReference type="ChEBI" id="CHEBI:57972"/>
        <dbReference type="EC" id="3.7.1.3"/>
    </reaction>
</comment>
<dbReference type="InterPro" id="IPR015424">
    <property type="entry name" value="PyrdxlP-dep_Trfase"/>
</dbReference>
<dbReference type="AlphaFoldDB" id="A0A0H5QHU8"/>
<dbReference type="Gene3D" id="3.40.640.10">
    <property type="entry name" value="Type I PLP-dependent aspartate aminotransferase-like (Major domain)"/>
    <property type="match status" value="1"/>
</dbReference>
<comment type="pathway">
    <text evidence="4 5">Cofactor biosynthesis; NAD(+) biosynthesis; quinolinate from L-kynurenine: step 2/3.</text>
</comment>
<keyword evidence="1 4" id="KW-0662">Pyridine nucleotide biosynthesis</keyword>
<feature type="binding site" evidence="4">
    <location>
        <position position="314"/>
    </location>
    <ligand>
        <name>pyridoxal 5'-phosphate</name>
        <dbReference type="ChEBI" id="CHEBI:597326"/>
    </ligand>
</feature>
<dbReference type="NCBIfam" id="TIGR01814">
    <property type="entry name" value="kynureninase"/>
    <property type="match status" value="1"/>
</dbReference>
<organism evidence="6">
    <name type="scientific">Spongospora subterranea</name>
    <dbReference type="NCBI Taxonomy" id="70186"/>
    <lineage>
        <taxon>Eukaryota</taxon>
        <taxon>Sar</taxon>
        <taxon>Rhizaria</taxon>
        <taxon>Endomyxa</taxon>
        <taxon>Phytomyxea</taxon>
        <taxon>Plasmodiophorida</taxon>
        <taxon>Plasmodiophoridae</taxon>
        <taxon>Spongospora</taxon>
    </lineage>
</organism>
<feature type="binding site" evidence="4">
    <location>
        <position position="234"/>
    </location>
    <ligand>
        <name>pyridoxal 5'-phosphate</name>
        <dbReference type="ChEBI" id="CHEBI:597326"/>
    </ligand>
</feature>
<dbReference type="FunFam" id="3.40.640.10:FF:000031">
    <property type="entry name" value="Kynureninase"/>
    <property type="match status" value="1"/>
</dbReference>
<name>A0A0H5QHU8_9EUKA</name>
<dbReference type="GO" id="GO:0043420">
    <property type="term" value="P:anthranilate metabolic process"/>
    <property type="evidence" value="ECO:0007669"/>
    <property type="project" value="UniProtKB-UniRule"/>
</dbReference>
<comment type="subunit">
    <text evidence="4 5">Homodimer.</text>
</comment>
<dbReference type="Gene3D" id="3.90.1150.10">
    <property type="entry name" value="Aspartate Aminotransferase, domain 1"/>
    <property type="match status" value="1"/>
</dbReference>
<comment type="similarity">
    <text evidence="4 5">Belongs to the kynureninase family.</text>
</comment>
<protein>
    <recommendedName>
        <fullName evidence="4 5">Kynureninase</fullName>
        <ecNumber evidence="4 5">3.7.1.3</ecNumber>
    </recommendedName>
    <alternativeName>
        <fullName evidence="4">L-kynurenine hydrolase</fullName>
    </alternativeName>
</protein>
<dbReference type="EMBL" id="HACM01000785">
    <property type="protein sequence ID" value="CRZ01227.1"/>
    <property type="molecule type" value="Transcribed_RNA"/>
</dbReference>
<gene>
    <name evidence="4" type="primary">KYNU</name>
</gene>
<evidence type="ECO:0000313" key="6">
    <source>
        <dbReference type="EMBL" id="CRZ01227.1"/>
    </source>
</evidence>
<dbReference type="UniPathway" id="UPA00253">
    <property type="reaction ID" value="UER00329"/>
</dbReference>
<feature type="binding site" evidence="4">
    <location>
        <position position="119"/>
    </location>
    <ligand>
        <name>pyridoxal 5'-phosphate</name>
        <dbReference type="ChEBI" id="CHEBI:597326"/>
    </ligand>
</feature>
<evidence type="ECO:0000256" key="5">
    <source>
        <dbReference type="PIRNR" id="PIRNR038800"/>
    </source>
</evidence>
<dbReference type="PANTHER" id="PTHR14084">
    <property type="entry name" value="KYNURENINASE"/>
    <property type="match status" value="1"/>
</dbReference>
<dbReference type="GO" id="GO:0030429">
    <property type="term" value="F:kynureninase activity"/>
    <property type="evidence" value="ECO:0007669"/>
    <property type="project" value="UniProtKB-UniRule"/>
</dbReference>
<dbReference type="GO" id="GO:0005737">
    <property type="term" value="C:cytoplasm"/>
    <property type="evidence" value="ECO:0007669"/>
    <property type="project" value="UniProtKB-SubCell"/>
</dbReference>
<dbReference type="PIRSF" id="PIRSF038800">
    <property type="entry name" value="KYNU"/>
    <property type="match status" value="1"/>
</dbReference>
<dbReference type="Pfam" id="PF22580">
    <property type="entry name" value="KYNU_C"/>
    <property type="match status" value="1"/>
</dbReference>
<feature type="binding site" evidence="4">
    <location>
        <position position="231"/>
    </location>
    <ligand>
        <name>pyridoxal 5'-phosphate</name>
        <dbReference type="ChEBI" id="CHEBI:597326"/>
    </ligand>
</feature>
<dbReference type="GO" id="GO:0019441">
    <property type="term" value="P:L-tryptophan catabolic process to kynurenine"/>
    <property type="evidence" value="ECO:0007669"/>
    <property type="project" value="TreeGrafter"/>
</dbReference>
<feature type="modified residue" description="N6-(pyridoxal phosphate)lysine" evidence="4">
    <location>
        <position position="257"/>
    </location>
</feature>
<accession>A0A0H5QHU8</accession>
<comment type="caution">
    <text evidence="4">Lacks conserved residue(s) required for the propagation of feature annotation.</text>
</comment>
<comment type="cofactor">
    <cofactor evidence="4 5">
        <name>pyridoxal 5'-phosphate</name>
        <dbReference type="ChEBI" id="CHEBI:597326"/>
    </cofactor>
</comment>
<dbReference type="GO" id="GO:0034354">
    <property type="term" value="P:'de novo' NAD+ biosynthetic process from L-tryptophan"/>
    <property type="evidence" value="ECO:0007669"/>
    <property type="project" value="UniProtKB-UniRule"/>
</dbReference>
<reference evidence="6" key="1">
    <citation type="submission" date="2015-04" db="EMBL/GenBank/DDBJ databases">
        <title>The genome sequence of the plant pathogenic Rhizarian Plasmodiophora brassicae reveals insights in its biotrophic life cycle and the origin of chitin synthesis.</title>
        <authorList>
            <person name="Schwelm A."/>
            <person name="Fogelqvist J."/>
            <person name="Knaust A."/>
            <person name="Julke S."/>
            <person name="Lilja T."/>
            <person name="Dhandapani V."/>
            <person name="Bonilla-Rosso G."/>
            <person name="Karlsson M."/>
            <person name="Shevchenko A."/>
            <person name="Choi S.R."/>
            <person name="Kim H.G."/>
            <person name="Park J.Y."/>
            <person name="Lim Y.P."/>
            <person name="Ludwig-Muller J."/>
            <person name="Dixelius C."/>
        </authorList>
    </citation>
    <scope>NUCLEOTIDE SEQUENCE</scope>
    <source>
        <tissue evidence="6">Potato root galls</tissue>
    </source>
</reference>
<feature type="binding site" evidence="4">
    <location>
        <position position="202"/>
    </location>
    <ligand>
        <name>pyridoxal 5'-phosphate</name>
        <dbReference type="ChEBI" id="CHEBI:597326"/>
    </ligand>
</feature>
<keyword evidence="4 5" id="KW-0963">Cytoplasm</keyword>